<proteinExistence type="predicted"/>
<evidence type="ECO:0000313" key="1">
    <source>
        <dbReference type="EMBL" id="KKK97987.1"/>
    </source>
</evidence>
<organism evidence="1">
    <name type="scientific">marine sediment metagenome</name>
    <dbReference type="NCBI Taxonomy" id="412755"/>
    <lineage>
        <taxon>unclassified sequences</taxon>
        <taxon>metagenomes</taxon>
        <taxon>ecological metagenomes</taxon>
    </lineage>
</organism>
<gene>
    <name evidence="1" type="ORF">LCGC14_2647240</name>
</gene>
<comment type="caution">
    <text evidence="1">The sequence shown here is derived from an EMBL/GenBank/DDBJ whole genome shotgun (WGS) entry which is preliminary data.</text>
</comment>
<feature type="non-terminal residue" evidence="1">
    <location>
        <position position="44"/>
    </location>
</feature>
<name>A0A0F8ZVW4_9ZZZZ</name>
<sequence>MADKLKQKEKKVELAKNCKAYIDSLVKNNYFGELHLKFDNGFIT</sequence>
<protein>
    <submittedName>
        <fullName evidence="1">Uncharacterized protein</fullName>
    </submittedName>
</protein>
<dbReference type="EMBL" id="LAZR01045811">
    <property type="protein sequence ID" value="KKK97987.1"/>
    <property type="molecule type" value="Genomic_DNA"/>
</dbReference>
<reference evidence="1" key="1">
    <citation type="journal article" date="2015" name="Nature">
        <title>Complex archaea that bridge the gap between prokaryotes and eukaryotes.</title>
        <authorList>
            <person name="Spang A."/>
            <person name="Saw J.H."/>
            <person name="Jorgensen S.L."/>
            <person name="Zaremba-Niedzwiedzka K."/>
            <person name="Martijn J."/>
            <person name="Lind A.E."/>
            <person name="van Eijk R."/>
            <person name="Schleper C."/>
            <person name="Guy L."/>
            <person name="Ettema T.J."/>
        </authorList>
    </citation>
    <scope>NUCLEOTIDE SEQUENCE</scope>
</reference>
<accession>A0A0F8ZVW4</accession>
<dbReference type="AlphaFoldDB" id="A0A0F8ZVW4"/>